<proteinExistence type="predicted"/>
<reference evidence="2 3" key="1">
    <citation type="submission" date="2017-08" db="EMBL/GenBank/DDBJ databases">
        <title>Complete genome sequence of a Pseudomonas aeruginosa-infecting phage isolated in a water treatment utility located in Sao Paulo, Brazil.</title>
        <authorList>
            <person name="Ardisson-Araujo D.M.P."/>
            <person name="Melo F.L."/>
            <person name="Ribeiro B.M."/>
            <person name="Wolff J.L."/>
        </authorList>
    </citation>
    <scope>NUCLEOTIDE SEQUENCE [LARGE SCALE GENOMIC DNA]</scope>
</reference>
<evidence type="ECO:0000256" key="1">
    <source>
        <dbReference type="SAM" id="MobiDB-lite"/>
    </source>
</evidence>
<dbReference type="EMBL" id="MF623055">
    <property type="protein sequence ID" value="ATI16285.1"/>
    <property type="molecule type" value="Genomic_DNA"/>
</dbReference>
<organism evidence="2 3">
    <name type="scientific">Pseudomonas phage BrSP1</name>
    <dbReference type="NCBI Taxonomy" id="2029635"/>
    <lineage>
        <taxon>Viruses</taxon>
        <taxon>Duplodnaviria</taxon>
        <taxon>Heunggongvirae</taxon>
        <taxon>Uroviricota</taxon>
        <taxon>Caudoviricetes</taxon>
        <taxon>Lindbergviridae</taxon>
        <taxon>Pbunavirus</taxon>
        <taxon>Pbunavirus BrSP1</taxon>
    </lineage>
</organism>
<feature type="region of interest" description="Disordered" evidence="1">
    <location>
        <begin position="25"/>
        <end position="53"/>
    </location>
</feature>
<accession>A0A343KK22</accession>
<evidence type="ECO:0000313" key="3">
    <source>
        <dbReference type="Proteomes" id="UP000263090"/>
    </source>
</evidence>
<keyword evidence="3" id="KW-1185">Reference proteome</keyword>
<dbReference type="Proteomes" id="UP000263090">
    <property type="component" value="Segment"/>
</dbReference>
<gene>
    <name evidence="2" type="ORF">BrSP1_55</name>
</gene>
<protein>
    <submittedName>
        <fullName evidence="2">Uncharacterized protein</fullName>
    </submittedName>
</protein>
<sequence>MVRVGVLRIDLRKEFNWHLRTSLRRSGRRSLRSRTDRRPSQPRLQLGPALGRS</sequence>
<evidence type="ECO:0000313" key="2">
    <source>
        <dbReference type="EMBL" id="ATI16285.1"/>
    </source>
</evidence>
<name>A0A343KK22_9CAUD</name>